<comment type="catalytic activity">
    <reaction evidence="1">
        <text>4 hydroquinone + O2 = 4 benzosemiquinone + 2 H2O</text>
        <dbReference type="Rhea" id="RHEA:11276"/>
        <dbReference type="ChEBI" id="CHEBI:15377"/>
        <dbReference type="ChEBI" id="CHEBI:15379"/>
        <dbReference type="ChEBI" id="CHEBI:17594"/>
        <dbReference type="ChEBI" id="CHEBI:17977"/>
        <dbReference type="EC" id="1.10.3.2"/>
    </reaction>
</comment>
<feature type="region of interest" description="Disordered" evidence="13">
    <location>
        <begin position="21"/>
        <end position="75"/>
    </location>
</feature>
<evidence type="ECO:0000313" key="17">
    <source>
        <dbReference type="EMBL" id="KAE8155302.1"/>
    </source>
</evidence>
<dbReference type="Pfam" id="PF00394">
    <property type="entry name" value="Cu-oxidase"/>
    <property type="match status" value="1"/>
</dbReference>
<dbReference type="CDD" id="cd13901">
    <property type="entry name" value="CuRO_3_MaLCC_like"/>
    <property type="match status" value="1"/>
</dbReference>
<dbReference type="SUPFAM" id="SSF49503">
    <property type="entry name" value="Cupredoxins"/>
    <property type="match status" value="3"/>
</dbReference>
<dbReference type="EC" id="1.10.3.2" evidence="4"/>
<evidence type="ECO:0000256" key="9">
    <source>
        <dbReference type="ARBA" id="ARBA00023008"/>
    </source>
</evidence>
<comment type="similarity">
    <text evidence="3">Belongs to the multicopper oxidase family.</text>
</comment>
<evidence type="ECO:0000259" key="15">
    <source>
        <dbReference type="Pfam" id="PF07731"/>
    </source>
</evidence>
<dbReference type="Gene3D" id="2.60.40.420">
    <property type="entry name" value="Cupredoxins - blue copper proteins"/>
    <property type="match status" value="3"/>
</dbReference>
<evidence type="ECO:0000256" key="11">
    <source>
        <dbReference type="ARBA" id="ARBA00023180"/>
    </source>
</evidence>
<gene>
    <name evidence="17" type="ORF">BDV25DRAFT_125998</name>
</gene>
<feature type="domain" description="Plastocyanin-like" evidence="14">
    <location>
        <begin position="266"/>
        <end position="414"/>
    </location>
</feature>
<dbReference type="InterPro" id="IPR008972">
    <property type="entry name" value="Cupredoxin"/>
</dbReference>
<organism evidence="17 18">
    <name type="scientific">Aspergillus avenaceus</name>
    <dbReference type="NCBI Taxonomy" id="36643"/>
    <lineage>
        <taxon>Eukaryota</taxon>
        <taxon>Fungi</taxon>
        <taxon>Dikarya</taxon>
        <taxon>Ascomycota</taxon>
        <taxon>Pezizomycotina</taxon>
        <taxon>Eurotiomycetes</taxon>
        <taxon>Eurotiomycetidae</taxon>
        <taxon>Eurotiales</taxon>
        <taxon>Aspergillaceae</taxon>
        <taxon>Aspergillus</taxon>
        <taxon>Aspergillus subgen. Circumdati</taxon>
    </lineage>
</organism>
<comment type="cofactor">
    <cofactor evidence="2">
        <name>Cu cation</name>
        <dbReference type="ChEBI" id="CHEBI:23378"/>
    </cofactor>
</comment>
<evidence type="ECO:0000256" key="10">
    <source>
        <dbReference type="ARBA" id="ARBA00023157"/>
    </source>
</evidence>
<dbReference type="FunFam" id="2.60.40.420:FF:000021">
    <property type="entry name" value="Extracellular dihydrogeodin oxidase/laccase"/>
    <property type="match status" value="1"/>
</dbReference>
<dbReference type="GO" id="GO:0052716">
    <property type="term" value="F:hydroquinone:oxygen oxidoreductase activity"/>
    <property type="evidence" value="ECO:0007669"/>
    <property type="project" value="UniProtKB-EC"/>
</dbReference>
<dbReference type="FunFam" id="2.60.40.420:FF:000038">
    <property type="entry name" value="Extracellular dihydrogeodin oxidase/laccase"/>
    <property type="match status" value="1"/>
</dbReference>
<keyword evidence="9" id="KW-0186">Copper</keyword>
<dbReference type="PANTHER" id="PTHR11709">
    <property type="entry name" value="MULTI-COPPER OXIDASE"/>
    <property type="match status" value="1"/>
</dbReference>
<dbReference type="OrthoDB" id="2121828at2759"/>
<dbReference type="EMBL" id="ML742023">
    <property type="protein sequence ID" value="KAE8155302.1"/>
    <property type="molecule type" value="Genomic_DNA"/>
</dbReference>
<proteinExistence type="inferred from homology"/>
<dbReference type="CDD" id="cd13880">
    <property type="entry name" value="CuRO_2_MaLCC_like"/>
    <property type="match status" value="1"/>
</dbReference>
<keyword evidence="10" id="KW-1015">Disulfide bond</keyword>
<evidence type="ECO:0000256" key="5">
    <source>
        <dbReference type="ARBA" id="ARBA00022723"/>
    </source>
</evidence>
<dbReference type="Pfam" id="PF07732">
    <property type="entry name" value="Cu-oxidase_3"/>
    <property type="match status" value="1"/>
</dbReference>
<evidence type="ECO:0000256" key="6">
    <source>
        <dbReference type="ARBA" id="ARBA00022729"/>
    </source>
</evidence>
<dbReference type="InterPro" id="IPR011706">
    <property type="entry name" value="Cu-oxidase_C"/>
</dbReference>
<dbReference type="InterPro" id="IPR011707">
    <property type="entry name" value="Cu-oxidase-like_N"/>
</dbReference>
<dbReference type="GO" id="GO:0005507">
    <property type="term" value="F:copper ion binding"/>
    <property type="evidence" value="ECO:0007669"/>
    <property type="project" value="InterPro"/>
</dbReference>
<protein>
    <recommendedName>
        <fullName evidence="4">laccase</fullName>
        <ecNumber evidence="4">1.10.3.2</ecNumber>
    </recommendedName>
</protein>
<sequence length="640" mass="70293">MKSSLLYLFGSIVATSARSIPSFGRKSSGSGLSDNDPGASVSQDAAVPSLAAEEPVPTGSSDDSIPPLSTGEPASTLTISLESPVPSSASAALSAATSGACSGNTASNRQQWCQYDINTDYTTVVPDTGVTREYWFELDRVTVSPDGRSRFALAINGSIPGPTIEADWGDWVVVHLKNNLPPTVKNGTSIHFHGIRQLHTNPSDGVVSITQCPTAPNSTITYKWRATQYGSTWYHSHIGLQAWQGLFGGIKINGPASANYDEDKGFVVLNDWDINTVDELYESAQTDGPPELDNALINGQNVFGPDGYANQTGTRWNTSFTEGTSYRFRLVNGACDTHFKVMFDNHTMTVIANDLVPIEPYNTTVLNIAMGQRYDIIVHANKASIAKNFWFRAIPQTACSENQSPNNIKGIVYYGDSPSRPSTKPYSYTDACVDESMTDLVPIVSPYSVTRNPFYNESEPVSLGTNSQSYFRWKLNSTSMHVSWDDPTLLEIWRNHTSFTNTSGVVQLPRADEWTFVIIETTLSVPHPIHLHGHDFVVLAQGTGTYTAGNITTNNPPRRDTAMLPANGHLVVGFKTDNPGAWLMHCHIGWHTEEGFAMQFIERYDEIRDLMDYQSFHSNCQNWETYQSGKDFAIEEDSGV</sequence>
<evidence type="ECO:0000259" key="14">
    <source>
        <dbReference type="Pfam" id="PF00394"/>
    </source>
</evidence>
<evidence type="ECO:0000256" key="12">
    <source>
        <dbReference type="ARBA" id="ARBA00023185"/>
    </source>
</evidence>
<evidence type="ECO:0000313" key="18">
    <source>
        <dbReference type="Proteomes" id="UP000325780"/>
    </source>
</evidence>
<dbReference type="InterPro" id="IPR045087">
    <property type="entry name" value="Cu-oxidase_fam"/>
</dbReference>
<dbReference type="InterPro" id="IPR001117">
    <property type="entry name" value="Cu-oxidase_2nd"/>
</dbReference>
<reference evidence="17 18" key="1">
    <citation type="submission" date="2019-04" db="EMBL/GenBank/DDBJ databases">
        <title>Friends and foes A comparative genomics study of 23 Aspergillus species from section Flavi.</title>
        <authorList>
            <consortium name="DOE Joint Genome Institute"/>
            <person name="Kjaerbolling I."/>
            <person name="Vesth T."/>
            <person name="Frisvad J.C."/>
            <person name="Nybo J.L."/>
            <person name="Theobald S."/>
            <person name="Kildgaard S."/>
            <person name="Isbrandt T."/>
            <person name="Kuo A."/>
            <person name="Sato A."/>
            <person name="Lyhne E.K."/>
            <person name="Kogle M.E."/>
            <person name="Wiebenga A."/>
            <person name="Kun R.S."/>
            <person name="Lubbers R.J."/>
            <person name="Makela M.R."/>
            <person name="Barry K."/>
            <person name="Chovatia M."/>
            <person name="Clum A."/>
            <person name="Daum C."/>
            <person name="Haridas S."/>
            <person name="He G."/>
            <person name="LaButti K."/>
            <person name="Lipzen A."/>
            <person name="Mondo S."/>
            <person name="Riley R."/>
            <person name="Salamov A."/>
            <person name="Simmons B.A."/>
            <person name="Magnuson J.K."/>
            <person name="Henrissat B."/>
            <person name="Mortensen U.H."/>
            <person name="Larsen T.O."/>
            <person name="Devries R.P."/>
            <person name="Grigoriev I.V."/>
            <person name="Machida M."/>
            <person name="Baker S.E."/>
            <person name="Andersen M.R."/>
        </authorList>
    </citation>
    <scope>NUCLEOTIDE SEQUENCE [LARGE SCALE GENOMIC DNA]</scope>
    <source>
        <strain evidence="17 18">IBT 18842</strain>
    </source>
</reference>
<evidence type="ECO:0000256" key="1">
    <source>
        <dbReference type="ARBA" id="ARBA00000349"/>
    </source>
</evidence>
<feature type="domain" description="Plastocyanin-like" evidence="16">
    <location>
        <begin position="140"/>
        <end position="256"/>
    </location>
</feature>
<evidence type="ECO:0000256" key="8">
    <source>
        <dbReference type="ARBA" id="ARBA00023002"/>
    </source>
</evidence>
<keyword evidence="12" id="KW-0439">Lignin degradation</keyword>
<dbReference type="PANTHER" id="PTHR11709:SF502">
    <property type="entry name" value="MULTICOPPER OXIDASE"/>
    <property type="match status" value="1"/>
</dbReference>
<feature type="domain" description="Plastocyanin-like" evidence="15">
    <location>
        <begin position="483"/>
        <end position="603"/>
    </location>
</feature>
<evidence type="ECO:0000256" key="13">
    <source>
        <dbReference type="SAM" id="MobiDB-lite"/>
    </source>
</evidence>
<keyword evidence="6" id="KW-0732">Signal</keyword>
<dbReference type="FunFam" id="2.60.40.420:FF:000046">
    <property type="entry name" value="Multicopper oxidase"/>
    <property type="match status" value="1"/>
</dbReference>
<evidence type="ECO:0000256" key="4">
    <source>
        <dbReference type="ARBA" id="ARBA00012297"/>
    </source>
</evidence>
<accession>A0A5N6U9L5</accession>
<dbReference type="CDD" id="cd13854">
    <property type="entry name" value="CuRO_1_MaLCC_like"/>
    <property type="match status" value="1"/>
</dbReference>
<keyword evidence="18" id="KW-1185">Reference proteome</keyword>
<keyword evidence="8" id="KW-0560">Oxidoreductase</keyword>
<keyword evidence="5" id="KW-0479">Metal-binding</keyword>
<name>A0A5N6U9L5_ASPAV</name>
<evidence type="ECO:0000256" key="7">
    <source>
        <dbReference type="ARBA" id="ARBA00022737"/>
    </source>
</evidence>
<keyword evidence="11" id="KW-0325">Glycoprotein</keyword>
<evidence type="ECO:0000259" key="16">
    <source>
        <dbReference type="Pfam" id="PF07732"/>
    </source>
</evidence>
<dbReference type="Pfam" id="PF07731">
    <property type="entry name" value="Cu-oxidase_2"/>
    <property type="match status" value="1"/>
</dbReference>
<dbReference type="AlphaFoldDB" id="A0A5N6U9L5"/>
<evidence type="ECO:0000256" key="3">
    <source>
        <dbReference type="ARBA" id="ARBA00010609"/>
    </source>
</evidence>
<dbReference type="Proteomes" id="UP000325780">
    <property type="component" value="Unassembled WGS sequence"/>
</dbReference>
<keyword evidence="7" id="KW-0677">Repeat</keyword>
<dbReference type="GO" id="GO:0046274">
    <property type="term" value="P:lignin catabolic process"/>
    <property type="evidence" value="ECO:0007669"/>
    <property type="project" value="UniProtKB-KW"/>
</dbReference>
<feature type="compositionally biased region" description="Polar residues" evidence="13">
    <location>
        <begin position="21"/>
        <end position="33"/>
    </location>
</feature>
<evidence type="ECO:0000256" key="2">
    <source>
        <dbReference type="ARBA" id="ARBA00001935"/>
    </source>
</evidence>